<evidence type="ECO:0000313" key="1">
    <source>
        <dbReference type="EMBL" id="MBM7573304.1"/>
    </source>
</evidence>
<dbReference type="InterPro" id="IPR038058">
    <property type="entry name" value="PhnH-like_sp"/>
</dbReference>
<dbReference type="Pfam" id="PF05845">
    <property type="entry name" value="PhnH"/>
    <property type="match status" value="1"/>
</dbReference>
<accession>A0ABS2N5E7</accession>
<comment type="caution">
    <text evidence="1">The sequence shown here is derived from an EMBL/GenBank/DDBJ whole genome shotgun (WGS) entry which is preliminary data.</text>
</comment>
<dbReference type="EC" id="2.7.8.37" evidence="1"/>
<dbReference type="NCBIfam" id="TIGR03292">
    <property type="entry name" value="PhnH_redo"/>
    <property type="match status" value="1"/>
</dbReference>
<name>A0ABS2N5E7_9BACI</name>
<keyword evidence="1" id="KW-0808">Transferase</keyword>
<dbReference type="PIRSF" id="PIRSF020680">
    <property type="entry name" value="PhnH"/>
    <property type="match status" value="1"/>
</dbReference>
<dbReference type="RefSeq" id="WP_204501957.1">
    <property type="nucleotide sequence ID" value="NZ_JAFBDR010000030.1"/>
</dbReference>
<dbReference type="GO" id="GO:0061693">
    <property type="term" value="F:alpha-D-ribose 1-methylphosphonate 5-triphosphate synthase activity"/>
    <property type="evidence" value="ECO:0007669"/>
    <property type="project" value="UniProtKB-EC"/>
</dbReference>
<organism evidence="1 2">
    <name type="scientific">Aquibacillus albus</name>
    <dbReference type="NCBI Taxonomy" id="1168171"/>
    <lineage>
        <taxon>Bacteria</taxon>
        <taxon>Bacillati</taxon>
        <taxon>Bacillota</taxon>
        <taxon>Bacilli</taxon>
        <taxon>Bacillales</taxon>
        <taxon>Bacillaceae</taxon>
        <taxon>Aquibacillus</taxon>
    </lineage>
</organism>
<reference evidence="1 2" key="1">
    <citation type="submission" date="2021-01" db="EMBL/GenBank/DDBJ databases">
        <title>Genomic Encyclopedia of Type Strains, Phase IV (KMG-IV): sequencing the most valuable type-strain genomes for metagenomic binning, comparative biology and taxonomic classification.</title>
        <authorList>
            <person name="Goeker M."/>
        </authorList>
    </citation>
    <scope>NUCLEOTIDE SEQUENCE [LARGE SCALE GENOMIC DNA]</scope>
    <source>
        <strain evidence="1 2">DSM 23711</strain>
    </source>
</reference>
<dbReference type="SUPFAM" id="SSF159709">
    <property type="entry name" value="PhnH-like"/>
    <property type="match status" value="1"/>
</dbReference>
<keyword evidence="2" id="KW-1185">Reference proteome</keyword>
<sequence>MIKADYNVFDTTHDTQYIYRKLLDCMARPGKIQSIQSVTRKLNDFPDGLSTLLAIALTLVDREVSYHLISDQSNRVHNYLKWKTFSEQASIENTDYLFINQNLGEDKIYQLMSLVKKGTLEDPHQSATIILHVDELSIDQNKRQAFHLSGPGINGVTTCYVKGLPIAWIKQRQIINSEYPIGVDFILTTTAGEIMAIPRTTVIERKEE</sequence>
<dbReference type="Proteomes" id="UP001296943">
    <property type="component" value="Unassembled WGS sequence"/>
</dbReference>
<gene>
    <name evidence="1" type="ORF">JOC48_003866</name>
</gene>
<dbReference type="Gene3D" id="3.40.50.11310">
    <property type="entry name" value="Bacterial phosphonate metabolism protein PhnH"/>
    <property type="match status" value="1"/>
</dbReference>
<dbReference type="InterPro" id="IPR008772">
    <property type="entry name" value="Phosphonate_metab_PhnH"/>
</dbReference>
<dbReference type="EMBL" id="JAFBDR010000030">
    <property type="protein sequence ID" value="MBM7573304.1"/>
    <property type="molecule type" value="Genomic_DNA"/>
</dbReference>
<evidence type="ECO:0000313" key="2">
    <source>
        <dbReference type="Proteomes" id="UP001296943"/>
    </source>
</evidence>
<protein>
    <submittedName>
        <fullName evidence="1">Alpha-D-ribose 1-methylphosphonate 5-triphosphate synthase subunit PhnH</fullName>
        <ecNumber evidence="1">2.7.8.37</ecNumber>
    </submittedName>
</protein>
<proteinExistence type="predicted"/>